<dbReference type="SMART" id="SM00587">
    <property type="entry name" value="CHK"/>
    <property type="match status" value="1"/>
</dbReference>
<dbReference type="GO" id="GO:0016740">
    <property type="term" value="F:transferase activity"/>
    <property type="evidence" value="ECO:0007669"/>
    <property type="project" value="UniProtKB-KW"/>
</dbReference>
<keyword evidence="2" id="KW-0808">Transferase</keyword>
<dbReference type="AlphaFoldDB" id="A0A0E4GZY7"/>
<dbReference type="InterPro" id="IPR052961">
    <property type="entry name" value="Oxido-Kinase-like_Enzymes"/>
</dbReference>
<dbReference type="STRING" id="141349.BN1232_04072"/>
<sequence length="353" mass="38662">MVISSSDELTPEWFTHAVGDRRSIVTDVALEPVASGAMCEMVRASLNWQSADAKPRSVIVKFPTSDASTLALAQAMGMYQLEVRFYRDLLPHLPDLRTPSCYLAELDEATGSFTLVLEDLTEKSRPGDVLAESTSDECGAVLGELANLQGASWNSPTTAAMAWLADPERTVRVFDSMPAGLEPFLARFGHALEPEQVALFELVIPQAGKWIRSWGGPSVVQHGDLRTDNVLFSLDRVPRATLLDFQTVRLGPPGMDPAYFLGSSLSTHTRRTVERGLLKEFHDRLSATGVTGYGLDACFRAYREGALYAVYLFCGLSSQVAPSERVDRVIADQTRRYADMALDLEAAQLAGLR</sequence>
<dbReference type="InterPro" id="IPR002575">
    <property type="entry name" value="Aminoglycoside_PTrfase"/>
</dbReference>
<protein>
    <submittedName>
        <fullName evidence="2">Aminoglycoside phosphotransferase</fullName>
    </submittedName>
</protein>
<gene>
    <name evidence="2" type="ORF">BN1232_04072</name>
</gene>
<dbReference type="PANTHER" id="PTHR23020:SF41">
    <property type="entry name" value="AMINOGLYCOSIDE PHOSPHOTRANSFERASE DOMAIN-CONTAINING PROTEIN"/>
    <property type="match status" value="1"/>
</dbReference>
<dbReference type="Gene3D" id="3.90.1200.10">
    <property type="match status" value="1"/>
</dbReference>
<dbReference type="Proteomes" id="UP000199251">
    <property type="component" value="Unassembled WGS sequence"/>
</dbReference>
<dbReference type="OrthoDB" id="115252at2"/>
<reference evidence="2 3" key="1">
    <citation type="submission" date="2015-03" db="EMBL/GenBank/DDBJ databases">
        <authorList>
            <person name="Urmite Genomes"/>
        </authorList>
    </citation>
    <scope>NUCLEOTIDE SEQUENCE [LARGE SCALE GENOMIC DNA]</scope>
    <source>
        <strain evidence="2 3">CSUR P1491</strain>
    </source>
</reference>
<evidence type="ECO:0000313" key="3">
    <source>
        <dbReference type="Proteomes" id="UP000199251"/>
    </source>
</evidence>
<organism evidence="2 3">
    <name type="scientific">Mycobacterium lentiflavum</name>
    <dbReference type="NCBI Taxonomy" id="141349"/>
    <lineage>
        <taxon>Bacteria</taxon>
        <taxon>Bacillati</taxon>
        <taxon>Actinomycetota</taxon>
        <taxon>Actinomycetes</taxon>
        <taxon>Mycobacteriales</taxon>
        <taxon>Mycobacteriaceae</taxon>
        <taxon>Mycobacterium</taxon>
        <taxon>Mycobacterium simiae complex</taxon>
    </lineage>
</organism>
<name>A0A0E4GZY7_MYCLN</name>
<dbReference type="RefSeq" id="WP_090604431.1">
    <property type="nucleotide sequence ID" value="NZ_CTEE01000001.1"/>
</dbReference>
<evidence type="ECO:0000313" key="2">
    <source>
        <dbReference type="EMBL" id="CQD17969.1"/>
    </source>
</evidence>
<dbReference type="Pfam" id="PF01636">
    <property type="entry name" value="APH"/>
    <property type="match status" value="1"/>
</dbReference>
<proteinExistence type="predicted"/>
<accession>A0A0E4GZY7</accession>
<dbReference type="InterPro" id="IPR011009">
    <property type="entry name" value="Kinase-like_dom_sf"/>
</dbReference>
<feature type="domain" description="CHK kinase-like" evidence="1">
    <location>
        <begin position="115"/>
        <end position="291"/>
    </location>
</feature>
<evidence type="ECO:0000259" key="1">
    <source>
        <dbReference type="SMART" id="SM00587"/>
    </source>
</evidence>
<dbReference type="PANTHER" id="PTHR23020">
    <property type="entry name" value="UNCHARACTERIZED NUCLEAR HORMONE RECEPTOR-RELATED"/>
    <property type="match status" value="1"/>
</dbReference>
<dbReference type="InterPro" id="IPR015897">
    <property type="entry name" value="CHK_kinase-like"/>
</dbReference>
<dbReference type="EMBL" id="CTEE01000001">
    <property type="protein sequence ID" value="CQD17969.1"/>
    <property type="molecule type" value="Genomic_DNA"/>
</dbReference>
<dbReference type="SUPFAM" id="SSF56112">
    <property type="entry name" value="Protein kinase-like (PK-like)"/>
    <property type="match status" value="1"/>
</dbReference>